<evidence type="ECO:0000313" key="1">
    <source>
        <dbReference type="EMBL" id="EFI35925.1"/>
    </source>
</evidence>
<dbReference type="AlphaFoldDB" id="D6SML4"/>
<name>D6SML4_9BACT</name>
<proteinExistence type="predicted"/>
<dbReference type="EMBL" id="ACJN02000001">
    <property type="protein sequence ID" value="EFI35925.1"/>
    <property type="molecule type" value="Genomic_DNA"/>
</dbReference>
<organism evidence="1 2">
    <name type="scientific">Desulfonatronospira thiodismutans ASO3-1</name>
    <dbReference type="NCBI Taxonomy" id="555779"/>
    <lineage>
        <taxon>Bacteria</taxon>
        <taxon>Pseudomonadati</taxon>
        <taxon>Thermodesulfobacteriota</taxon>
        <taxon>Desulfovibrionia</taxon>
        <taxon>Desulfovibrionales</taxon>
        <taxon>Desulfonatronovibrionaceae</taxon>
        <taxon>Desulfonatronospira</taxon>
    </lineage>
</organism>
<accession>D6SML4</accession>
<evidence type="ECO:0000313" key="2">
    <source>
        <dbReference type="Proteomes" id="UP000005496"/>
    </source>
</evidence>
<sequence length="48" mass="5341">MDKEKNYFVLAGSQAKRLSLQHSLFSGSHESQKKVSAGWLMQSEASGR</sequence>
<reference evidence="1" key="1">
    <citation type="submission" date="2010-05" db="EMBL/GenBank/DDBJ databases">
        <title>The draft genome of Desulfonatronospira thiodismutans ASO3-1.</title>
        <authorList>
            <consortium name="US DOE Joint Genome Institute (JGI-PGF)"/>
            <person name="Lucas S."/>
            <person name="Copeland A."/>
            <person name="Lapidus A."/>
            <person name="Cheng J.-F."/>
            <person name="Bruce D."/>
            <person name="Goodwin L."/>
            <person name="Pitluck S."/>
            <person name="Chertkov O."/>
            <person name="Brettin T."/>
            <person name="Detter J.C."/>
            <person name="Han C."/>
            <person name="Land M.L."/>
            <person name="Hauser L."/>
            <person name="Kyrpides N."/>
            <person name="Mikhailova N."/>
            <person name="Muyzer G."/>
            <person name="Woyke T."/>
        </authorList>
    </citation>
    <scope>NUCLEOTIDE SEQUENCE [LARGE SCALE GENOMIC DNA]</scope>
    <source>
        <strain evidence="1">ASO3-1</strain>
    </source>
</reference>
<keyword evidence="2" id="KW-1185">Reference proteome</keyword>
<protein>
    <submittedName>
        <fullName evidence="1">Uncharacterized protein</fullName>
    </submittedName>
</protein>
<dbReference type="Proteomes" id="UP000005496">
    <property type="component" value="Unassembled WGS sequence"/>
</dbReference>
<gene>
    <name evidence="1" type="ORF">Dthio_PD3367</name>
</gene>
<comment type="caution">
    <text evidence="1">The sequence shown here is derived from an EMBL/GenBank/DDBJ whole genome shotgun (WGS) entry which is preliminary data.</text>
</comment>